<protein>
    <submittedName>
        <fullName evidence="1">4847_t:CDS:1</fullName>
    </submittedName>
</protein>
<dbReference type="Proteomes" id="UP000789860">
    <property type="component" value="Unassembled WGS sequence"/>
</dbReference>
<evidence type="ECO:0000313" key="1">
    <source>
        <dbReference type="EMBL" id="CAG8547204.1"/>
    </source>
</evidence>
<sequence>MSNRKTKPVDPNINLFTIAAQLSTTANNINNESSTTSEEENNPRQLKVPRLAKESLNWNLNWPKIYPWVYHGEEAGKNNNFTKGRRYFKKQSLDRHVTTSNHEMVCAIRMQSQATLYSSFTIQARNDQIKIMKNMRNIYFLIQHNLSTNIFESLCKLSELQRIKNQDQFECSNEILNIIDNDFSIDNERVLYGSYQNNVTSREFIESIGHIIEQEVFQELHSTANTITAEIDRFVLAKNISYNKLMHICTDGASTMRGVHNGISTQLKNKNLFILEHHCILHKLALAAKDAAKQVEDVEHMIHLKMIEENTSDPQLTVLNIIETHSDENKVAKALYNSIDQIDNKINTIELPAIIAKFANTTITLLEKRFPNRIQIDAFHIFDPIALLINNTDLQNYSEDEIEILNNFYGQDKYVSGNLFSAKLNSENLKHEWLLVRYLLTNYKNLNFLEIWQRIFLDLPTFKEIYPETT</sequence>
<proteinExistence type="predicted"/>
<comment type="caution">
    <text evidence="1">The sequence shown here is derived from an EMBL/GenBank/DDBJ whole genome shotgun (WGS) entry which is preliminary data.</text>
</comment>
<accession>A0ACA9LRT7</accession>
<dbReference type="EMBL" id="CAJVPM010007598">
    <property type="protein sequence ID" value="CAG8547204.1"/>
    <property type="molecule type" value="Genomic_DNA"/>
</dbReference>
<organism evidence="1 2">
    <name type="scientific">Scutellospora calospora</name>
    <dbReference type="NCBI Taxonomy" id="85575"/>
    <lineage>
        <taxon>Eukaryota</taxon>
        <taxon>Fungi</taxon>
        <taxon>Fungi incertae sedis</taxon>
        <taxon>Mucoromycota</taxon>
        <taxon>Glomeromycotina</taxon>
        <taxon>Glomeromycetes</taxon>
        <taxon>Diversisporales</taxon>
        <taxon>Gigasporaceae</taxon>
        <taxon>Scutellospora</taxon>
    </lineage>
</organism>
<reference evidence="1" key="1">
    <citation type="submission" date="2021-06" db="EMBL/GenBank/DDBJ databases">
        <authorList>
            <person name="Kallberg Y."/>
            <person name="Tangrot J."/>
            <person name="Rosling A."/>
        </authorList>
    </citation>
    <scope>NUCLEOTIDE SEQUENCE</scope>
    <source>
        <strain evidence="1">AU212A</strain>
    </source>
</reference>
<gene>
    <name evidence="1" type="ORF">SCALOS_LOCUS5052</name>
</gene>
<keyword evidence="2" id="KW-1185">Reference proteome</keyword>
<name>A0ACA9LRT7_9GLOM</name>
<feature type="non-terminal residue" evidence="1">
    <location>
        <position position="470"/>
    </location>
</feature>
<evidence type="ECO:0000313" key="2">
    <source>
        <dbReference type="Proteomes" id="UP000789860"/>
    </source>
</evidence>